<dbReference type="InterPro" id="IPR000014">
    <property type="entry name" value="PAS"/>
</dbReference>
<dbReference type="Pfam" id="PF08448">
    <property type="entry name" value="PAS_4"/>
    <property type="match status" value="1"/>
</dbReference>
<evidence type="ECO:0000259" key="7">
    <source>
        <dbReference type="PROSITE" id="PS50887"/>
    </source>
</evidence>
<organism evidence="8 9">
    <name type="scientific">Sphaerotilus mobilis</name>
    <dbReference type="NCBI Taxonomy" id="47994"/>
    <lineage>
        <taxon>Bacteria</taxon>
        <taxon>Pseudomonadati</taxon>
        <taxon>Pseudomonadota</taxon>
        <taxon>Betaproteobacteria</taxon>
        <taxon>Burkholderiales</taxon>
        <taxon>Sphaerotilaceae</taxon>
        <taxon>Sphaerotilus</taxon>
    </lineage>
</organism>
<keyword evidence="3 6" id="KW-0812">Transmembrane</keyword>
<dbReference type="CDD" id="cd00130">
    <property type="entry name" value="PAS"/>
    <property type="match status" value="1"/>
</dbReference>
<dbReference type="AlphaFoldDB" id="A0A4Q7LVB0"/>
<keyword evidence="4 6" id="KW-1133">Transmembrane helix</keyword>
<dbReference type="PANTHER" id="PTHR44757">
    <property type="entry name" value="DIGUANYLATE CYCLASE DGCP"/>
    <property type="match status" value="1"/>
</dbReference>
<evidence type="ECO:0000313" key="9">
    <source>
        <dbReference type="Proteomes" id="UP000293433"/>
    </source>
</evidence>
<evidence type="ECO:0000256" key="3">
    <source>
        <dbReference type="ARBA" id="ARBA00022692"/>
    </source>
</evidence>
<dbReference type="CDD" id="cd01949">
    <property type="entry name" value="GGDEF"/>
    <property type="match status" value="1"/>
</dbReference>
<dbReference type="Pfam" id="PF02743">
    <property type="entry name" value="dCache_1"/>
    <property type="match status" value="1"/>
</dbReference>
<evidence type="ECO:0000256" key="1">
    <source>
        <dbReference type="ARBA" id="ARBA00004651"/>
    </source>
</evidence>
<protein>
    <submittedName>
        <fullName evidence="8">PAS domain S-box-containing protein/diguanylate cyclase (GGDEF)-like protein</fullName>
    </submittedName>
</protein>
<dbReference type="NCBIfam" id="TIGR00254">
    <property type="entry name" value="GGDEF"/>
    <property type="match status" value="1"/>
</dbReference>
<dbReference type="InterPro" id="IPR035965">
    <property type="entry name" value="PAS-like_dom_sf"/>
</dbReference>
<keyword evidence="9" id="KW-1185">Reference proteome</keyword>
<evidence type="ECO:0000256" key="6">
    <source>
        <dbReference type="SAM" id="Phobius"/>
    </source>
</evidence>
<dbReference type="SUPFAM" id="SSF55785">
    <property type="entry name" value="PYP-like sensor domain (PAS domain)"/>
    <property type="match status" value="1"/>
</dbReference>
<evidence type="ECO:0000256" key="4">
    <source>
        <dbReference type="ARBA" id="ARBA00022989"/>
    </source>
</evidence>
<comment type="caution">
    <text evidence="8">The sequence shown here is derived from an EMBL/GenBank/DDBJ whole genome shotgun (WGS) entry which is preliminary data.</text>
</comment>
<dbReference type="GO" id="GO:0005886">
    <property type="term" value="C:plasma membrane"/>
    <property type="evidence" value="ECO:0007669"/>
    <property type="project" value="UniProtKB-SubCell"/>
</dbReference>
<dbReference type="SMART" id="SM00267">
    <property type="entry name" value="GGDEF"/>
    <property type="match status" value="1"/>
</dbReference>
<dbReference type="Gene3D" id="3.30.70.270">
    <property type="match status" value="1"/>
</dbReference>
<accession>A0A4Q7LVB0</accession>
<name>A0A4Q7LVB0_9BURK</name>
<sequence length="716" mass="77884">MTRWRASSWSDPGGDASGRPYTAFVSLWSLPLIRVRALLRRAPRQLAPWFGSLRLQLALACGALIAVSVIAVTTVVVQRGALHSEQAVLDNEAANVDHLAVLLRDRVVRLQLALRAAAQPVDDLVLHDRLAQQRYMSQRQVLATLFSTIALVDLDGRVLVLRNGADIGHPDIHIGDRAYFLATRHQGRPMISEPLIGRVSREAIVALTMPVLGADGQLRAVLLGTLKLNSSDLLYGLSTQMAADPAVMQTIITDASGLVLAHPDPAVVLRQIDEVPGLRLAAARWVRAGRPIEPMPEAYSDAGYVVAAAGVPGPDWMIFRVASSDALLGGLRSGVREAIAFGALMALLAMLLLWAWVTWLLRPLSRLEDRTRLLGPGGPPLEQGWPDASGEVGELEHALRAALQEQVRAEASNAELLVKLRSVMSTAPIGLAFTRSRTFELVSDEFCRLFGHPPGGLVGETARLIYASDEEYAGLGPKVVQAFAEGRRYSGDHEFVRRDGGRFIGELVGRPVDPSDSGAGTIWLLRDVTRERADQRELAWSASHDALTGLINRRQFERSLAALVDRQRLAEQQSLPWSGAALLFIDLDLFKQVNDSAGHAAGDEMLRAVARALDSSLRRDECVARLGGDEFAVLLDACDPPAAERLAHKLQQAIEQIRLPWGEHLLQVGASVGVLVIEPPLREPDVLMHAVDLACYAAKQSGRHAVWVAERVRPDA</sequence>
<dbReference type="InterPro" id="IPR043128">
    <property type="entry name" value="Rev_trsase/Diguanyl_cyclase"/>
</dbReference>
<dbReference type="InterPro" id="IPR033479">
    <property type="entry name" value="dCache_1"/>
</dbReference>
<evidence type="ECO:0000256" key="5">
    <source>
        <dbReference type="ARBA" id="ARBA00023136"/>
    </source>
</evidence>
<dbReference type="PROSITE" id="PS50887">
    <property type="entry name" value="GGDEF"/>
    <property type="match status" value="1"/>
</dbReference>
<dbReference type="InterPro" id="IPR013656">
    <property type="entry name" value="PAS_4"/>
</dbReference>
<dbReference type="PANTHER" id="PTHR44757:SF2">
    <property type="entry name" value="BIOFILM ARCHITECTURE MAINTENANCE PROTEIN MBAA"/>
    <property type="match status" value="1"/>
</dbReference>
<dbReference type="InterPro" id="IPR029787">
    <property type="entry name" value="Nucleotide_cyclase"/>
</dbReference>
<dbReference type="GO" id="GO:0003824">
    <property type="term" value="F:catalytic activity"/>
    <property type="evidence" value="ECO:0007669"/>
    <property type="project" value="UniProtKB-ARBA"/>
</dbReference>
<gene>
    <name evidence="8" type="ORF">EV685_0514</name>
</gene>
<dbReference type="EMBL" id="SGWV01000007">
    <property type="protein sequence ID" value="RZS58232.1"/>
    <property type="molecule type" value="Genomic_DNA"/>
</dbReference>
<comment type="subcellular location">
    <subcellularLocation>
        <location evidence="1">Cell membrane</location>
        <topology evidence="1">Multi-pass membrane protein</topology>
    </subcellularLocation>
</comment>
<dbReference type="CDD" id="cd18773">
    <property type="entry name" value="PDC1_HK_sensor"/>
    <property type="match status" value="1"/>
</dbReference>
<dbReference type="InterPro" id="IPR000160">
    <property type="entry name" value="GGDEF_dom"/>
</dbReference>
<keyword evidence="5 6" id="KW-0472">Membrane</keyword>
<dbReference type="OrthoDB" id="8929028at2"/>
<feature type="transmembrane region" description="Helical" evidence="6">
    <location>
        <begin position="57"/>
        <end position="77"/>
    </location>
</feature>
<dbReference type="SUPFAM" id="SSF55073">
    <property type="entry name" value="Nucleotide cyclase"/>
    <property type="match status" value="1"/>
</dbReference>
<dbReference type="Gene3D" id="3.30.450.20">
    <property type="entry name" value="PAS domain"/>
    <property type="match status" value="2"/>
</dbReference>
<reference evidence="8 9" key="1">
    <citation type="submission" date="2019-02" db="EMBL/GenBank/DDBJ databases">
        <title>Genomic Encyclopedia of Type Strains, Phase IV (KMG-IV): sequencing the most valuable type-strain genomes for metagenomic binning, comparative biology and taxonomic classification.</title>
        <authorList>
            <person name="Goeker M."/>
        </authorList>
    </citation>
    <scope>NUCLEOTIDE SEQUENCE [LARGE SCALE GENOMIC DNA]</scope>
    <source>
        <strain evidence="8 9">DSM 10617</strain>
    </source>
</reference>
<dbReference type="NCBIfam" id="TIGR00229">
    <property type="entry name" value="sensory_box"/>
    <property type="match status" value="1"/>
</dbReference>
<feature type="transmembrane region" description="Helical" evidence="6">
    <location>
        <begin position="338"/>
        <end position="361"/>
    </location>
</feature>
<proteinExistence type="predicted"/>
<dbReference type="Proteomes" id="UP000293433">
    <property type="component" value="Unassembled WGS sequence"/>
</dbReference>
<keyword evidence="2" id="KW-1003">Cell membrane</keyword>
<feature type="domain" description="GGDEF" evidence="7">
    <location>
        <begin position="578"/>
        <end position="711"/>
    </location>
</feature>
<evidence type="ECO:0000313" key="8">
    <source>
        <dbReference type="EMBL" id="RZS58232.1"/>
    </source>
</evidence>
<evidence type="ECO:0000256" key="2">
    <source>
        <dbReference type="ARBA" id="ARBA00022475"/>
    </source>
</evidence>
<dbReference type="InterPro" id="IPR052155">
    <property type="entry name" value="Biofilm_reg_signaling"/>
</dbReference>
<dbReference type="Pfam" id="PF00990">
    <property type="entry name" value="GGDEF"/>
    <property type="match status" value="1"/>
</dbReference>
<dbReference type="FunFam" id="3.30.70.270:FF:000001">
    <property type="entry name" value="Diguanylate cyclase domain protein"/>
    <property type="match status" value="1"/>
</dbReference>